<comment type="caution">
    <text evidence="1">The sequence shown here is derived from an EMBL/GenBank/DDBJ whole genome shotgun (WGS) entry which is preliminary data.</text>
</comment>
<evidence type="ECO:0000313" key="1">
    <source>
        <dbReference type="EMBL" id="MDV0447371.1"/>
    </source>
</evidence>
<dbReference type="Proteomes" id="UP001271789">
    <property type="component" value="Unassembled WGS sequence"/>
</dbReference>
<evidence type="ECO:0000313" key="2">
    <source>
        <dbReference type="Proteomes" id="UP001271789"/>
    </source>
</evidence>
<dbReference type="EMBL" id="JAWDKD010000019">
    <property type="protein sequence ID" value="MDV0447371.1"/>
    <property type="molecule type" value="Genomic_DNA"/>
</dbReference>
<gene>
    <name evidence="1" type="ORF">MsAg5_12570</name>
</gene>
<protein>
    <submittedName>
        <fullName evidence="1">Uncharacterized protein</fullName>
    </submittedName>
</protein>
<organism evidence="1 2">
    <name type="scientific">Methanolapillus africanus</name>
    <dbReference type="NCBI Taxonomy" id="3028297"/>
    <lineage>
        <taxon>Archaea</taxon>
        <taxon>Methanobacteriati</taxon>
        <taxon>Methanobacteriota</taxon>
        <taxon>Stenosarchaea group</taxon>
        <taxon>Methanomicrobia</taxon>
        <taxon>Methanosarcinales</taxon>
        <taxon>Methanosarcinaceae</taxon>
        <taxon>Methanolapillus</taxon>
    </lineage>
</organism>
<proteinExistence type="predicted"/>
<name>A0AAE4SDC6_9EURY</name>
<sequence>MSKHGWLPTTLGPNVSLIAMSNRQMKANADIIAVVTVKEKMPARWSTPDAALPKGIQIYESVNENGETEEFMSMMTNNSEFIYADLVLEVNEVYKGENVPKYILLRAGGGTVGDFTWRHVEGCGPEDYELGEKYLVYVEEDSGYANELGPNHYGLVYPFAKYDSKENGKYINWAGETANLFFLDFF</sequence>
<reference evidence="1" key="1">
    <citation type="submission" date="2023-06" db="EMBL/GenBank/DDBJ databases">
        <title>Genome sequence of Methanosarcinaceae archaeon Ag5.</title>
        <authorList>
            <person name="Protasov E."/>
            <person name="Platt K."/>
            <person name="Poehlein A."/>
            <person name="Daniel R."/>
            <person name="Brune A."/>
        </authorList>
    </citation>
    <scope>NUCLEOTIDE SEQUENCE</scope>
    <source>
        <strain evidence="1">Ag5</strain>
    </source>
</reference>
<keyword evidence="2" id="KW-1185">Reference proteome</keyword>
<accession>A0AAE4SDC6</accession>
<dbReference type="AlphaFoldDB" id="A0AAE4SDC6"/>